<dbReference type="GO" id="GO:0004553">
    <property type="term" value="F:hydrolase activity, hydrolyzing O-glycosyl compounds"/>
    <property type="evidence" value="ECO:0007669"/>
    <property type="project" value="TreeGrafter"/>
</dbReference>
<evidence type="ECO:0000313" key="5">
    <source>
        <dbReference type="Proteomes" id="UP000254425"/>
    </source>
</evidence>
<reference evidence="4 5" key="1">
    <citation type="submission" date="2018-07" db="EMBL/GenBank/DDBJ databases">
        <title>Draft genome of the type strain Streptomyces armeniacus ATCC 15676.</title>
        <authorList>
            <person name="Labana P."/>
            <person name="Gosse J.T."/>
            <person name="Boddy C.N."/>
        </authorList>
    </citation>
    <scope>NUCLEOTIDE SEQUENCE [LARGE SCALE GENOMIC DNA]</scope>
    <source>
        <strain evidence="4 5">ATCC 15676</strain>
    </source>
</reference>
<keyword evidence="2" id="KW-0472">Membrane</keyword>
<evidence type="ECO:0000256" key="1">
    <source>
        <dbReference type="SAM" id="MobiDB-lite"/>
    </source>
</evidence>
<dbReference type="InterPro" id="IPR001387">
    <property type="entry name" value="Cro/C1-type_HTH"/>
</dbReference>
<dbReference type="Proteomes" id="UP000254425">
    <property type="component" value="Chromosome"/>
</dbReference>
<dbReference type="AlphaFoldDB" id="A0A345XKL1"/>
<dbReference type="SMART" id="SM00530">
    <property type="entry name" value="HTH_XRE"/>
    <property type="match status" value="1"/>
</dbReference>
<dbReference type="Gene3D" id="3.20.20.80">
    <property type="entry name" value="Glycosidases"/>
    <property type="match status" value="1"/>
</dbReference>
<feature type="compositionally biased region" description="Basic and acidic residues" evidence="1">
    <location>
        <begin position="235"/>
        <end position="247"/>
    </location>
</feature>
<name>A0A345XKL1_9ACTN</name>
<evidence type="ECO:0000259" key="3">
    <source>
        <dbReference type="PROSITE" id="PS50943"/>
    </source>
</evidence>
<dbReference type="KEGG" id="sarm:DVA86_05425"/>
<feature type="region of interest" description="Disordered" evidence="1">
    <location>
        <begin position="233"/>
        <end position="256"/>
    </location>
</feature>
<organism evidence="4 5">
    <name type="scientific">Streptomyces armeniacus</name>
    <dbReference type="NCBI Taxonomy" id="83291"/>
    <lineage>
        <taxon>Bacteria</taxon>
        <taxon>Bacillati</taxon>
        <taxon>Actinomycetota</taxon>
        <taxon>Actinomycetes</taxon>
        <taxon>Kitasatosporales</taxon>
        <taxon>Streptomycetaceae</taxon>
        <taxon>Streptomyces</taxon>
    </lineage>
</organism>
<dbReference type="PANTHER" id="PTHR12631">
    <property type="entry name" value="ALPHA-L-IDURONIDASE"/>
    <property type="match status" value="1"/>
</dbReference>
<feature type="compositionally biased region" description="Low complexity" evidence="1">
    <location>
        <begin position="182"/>
        <end position="202"/>
    </location>
</feature>
<dbReference type="PROSITE" id="PS50943">
    <property type="entry name" value="HTH_CROC1"/>
    <property type="match status" value="1"/>
</dbReference>
<proteinExistence type="predicted"/>
<dbReference type="InterPro" id="IPR017853">
    <property type="entry name" value="GH"/>
</dbReference>
<protein>
    <submittedName>
        <fullName evidence="4">XRE family transcriptional regulator</fullName>
    </submittedName>
</protein>
<keyword evidence="2" id="KW-1133">Transmembrane helix</keyword>
<dbReference type="Pfam" id="PF13560">
    <property type="entry name" value="HTH_31"/>
    <property type="match status" value="1"/>
</dbReference>
<dbReference type="GO" id="GO:0003677">
    <property type="term" value="F:DNA binding"/>
    <property type="evidence" value="ECO:0007669"/>
    <property type="project" value="InterPro"/>
</dbReference>
<dbReference type="InterPro" id="IPR051923">
    <property type="entry name" value="Glycosyl_Hydrolase_39"/>
</dbReference>
<gene>
    <name evidence="4" type="ORF">DVA86_05425</name>
</gene>
<dbReference type="InterPro" id="IPR010982">
    <property type="entry name" value="Lambda_DNA-bd_dom_sf"/>
</dbReference>
<dbReference type="EMBL" id="CP031320">
    <property type="protein sequence ID" value="AXK32177.1"/>
    <property type="molecule type" value="Genomic_DNA"/>
</dbReference>
<feature type="region of interest" description="Disordered" evidence="1">
    <location>
        <begin position="1"/>
        <end position="28"/>
    </location>
</feature>
<keyword evidence="5" id="KW-1185">Reference proteome</keyword>
<evidence type="ECO:0000256" key="2">
    <source>
        <dbReference type="SAM" id="Phobius"/>
    </source>
</evidence>
<dbReference type="PANTHER" id="PTHR12631:SF10">
    <property type="entry name" value="BETA-XYLOSIDASE-LIKE PROTEIN-RELATED"/>
    <property type="match status" value="1"/>
</dbReference>
<feature type="domain" description="HTH cro/C1-type" evidence="3">
    <location>
        <begin position="84"/>
        <end position="139"/>
    </location>
</feature>
<dbReference type="SUPFAM" id="SSF51445">
    <property type="entry name" value="(Trans)glycosidases"/>
    <property type="match status" value="1"/>
</dbReference>
<evidence type="ECO:0000313" key="4">
    <source>
        <dbReference type="EMBL" id="AXK32177.1"/>
    </source>
</evidence>
<dbReference type="CDD" id="cd00093">
    <property type="entry name" value="HTH_XRE"/>
    <property type="match status" value="1"/>
</dbReference>
<keyword evidence="2" id="KW-0812">Transmembrane</keyword>
<feature type="region of interest" description="Disordered" evidence="1">
    <location>
        <begin position="151"/>
        <end position="202"/>
    </location>
</feature>
<sequence length="647" mass="71059">MHTQHRVPPCVTRAAPPNGAASDADGLSEQSASCPCPAGMVGRFRGCHLLGNVCVGRRDPPSRTGTRDSGRGTMSDAQELARLLQELKDRSGRSFAALARQTGLSRSSLHRYCTGTTVPGSFGTVERIARACAAEPDELDGLYRLWARADTGREEQAEQENAEPEGAEPEGAEPEDSPPRTAPAARTAGTSRTAGTASPTAPRMARRRLAWLRALAAVALLAVTAVASTALPYDDGPRAGERGDGGRRLPVPPWSMEPRGVPPEFFGVTMNTDTGAMPGFRVGAVRLWESETRWSNIETRRGHRDWTVLERMVSAARRARLPVLYTFGGTPHWAAPGGVRSVYTDARAAPPDDLRDWDRFVHRVATRFRGRIDAYELWDNVGSRSHYAGSVRTLAEMTRRAARIIRRADPDAAVACPSVSRLWEEEGRDFLRALVATGVYDYCDAAAVKLHPRRADGPPEEMIELARRVQRTLYQADIAVPLWNTGPGKDIATTPHLDARRAADHAVRFYLAGLYSRFFNVSHTYFYSWGGPNVPVVLQLVGEAPTEAARHVERLQEWLDGARLASCGQGRLADLPENAYRCRFERSGTEAGERERFLILWTSGGHADTRLGEGAYRVREMGGDAHAVRPGERVRFGERPAMVELRD</sequence>
<dbReference type="Gene3D" id="1.10.260.40">
    <property type="entry name" value="lambda repressor-like DNA-binding domains"/>
    <property type="match status" value="1"/>
</dbReference>
<feature type="compositionally biased region" description="Acidic residues" evidence="1">
    <location>
        <begin position="157"/>
        <end position="176"/>
    </location>
</feature>
<dbReference type="SUPFAM" id="SSF47413">
    <property type="entry name" value="lambda repressor-like DNA-binding domains"/>
    <property type="match status" value="1"/>
</dbReference>
<accession>A0A345XKL1</accession>
<feature type="transmembrane region" description="Helical" evidence="2">
    <location>
        <begin position="210"/>
        <end position="233"/>
    </location>
</feature>